<dbReference type="Pfam" id="PF22617">
    <property type="entry name" value="HCS_D2"/>
    <property type="match status" value="1"/>
</dbReference>
<sequence length="392" mass="44422">MIKFQDNTVRDGMQQRNLRKDLKTQLKIFDLLKTTNIHSLEVGMCTTKEDFQLISEKSTHLGELQKMVVLTRLIPKDIELTCKLVNVNKNLVVKLLVPISTLHILKKLNSTKENMLAKLQQSLNYISNLNIKVDVCLEDATRADETYLFKVLELCNNYNIDYVTIADTVGCSTPEEYGALIKKIYDCNYSFGISIHCHNDMGLATANTIAGILNGATQVETTFLGIGERAGNSAVDEILCILNKKYNIKTDLDLKNIYEISKLIEDVIGYTSSPLKPIIGKNAFIHESGIHQDGMLKDKSMYQYIAPEDFGKTTNIYDSPISGISSSKIIATHLKSKFRDLTNTEIVNIEIFYRNISKIINDVTIEDAYHLFNIIFLEDVKNGSDYRYKDKF</sequence>
<name>R4KAJ7_CLOPA</name>
<dbReference type="SUPFAM" id="SSF51569">
    <property type="entry name" value="Aldolase"/>
    <property type="match status" value="1"/>
</dbReference>
<dbReference type="RefSeq" id="WP_015614983.1">
    <property type="nucleotide sequence ID" value="NC_021182.1"/>
</dbReference>
<gene>
    <name evidence="10" type="ORF">Clopa_1748</name>
</gene>
<feature type="domain" description="Pyruvate carboxyltransferase" evidence="9">
    <location>
        <begin position="2"/>
        <end position="258"/>
    </location>
</feature>
<comment type="similarity">
    <text evidence="2">Belongs to the alpha-IPM synthase/homocitrate synthase family. LeuA type 1 subfamily.</text>
</comment>
<evidence type="ECO:0000256" key="7">
    <source>
        <dbReference type="ARBA" id="ARBA00023211"/>
    </source>
</evidence>
<proteinExistence type="inferred from homology"/>
<dbReference type="GO" id="GO:0009098">
    <property type="term" value="P:L-leucine biosynthetic process"/>
    <property type="evidence" value="ECO:0007669"/>
    <property type="project" value="UniProtKB-KW"/>
</dbReference>
<keyword evidence="6" id="KW-0808">Transferase</keyword>
<dbReference type="InterPro" id="IPR013785">
    <property type="entry name" value="Aldolase_TIM"/>
</dbReference>
<dbReference type="EC" id="2.3.3.13" evidence="3"/>
<dbReference type="InterPro" id="IPR054691">
    <property type="entry name" value="LeuA/HCS_post-cat"/>
</dbReference>
<dbReference type="EMBL" id="CP003261">
    <property type="protein sequence ID" value="AGK96665.1"/>
    <property type="molecule type" value="Genomic_DNA"/>
</dbReference>
<dbReference type="Gene3D" id="3.20.20.70">
    <property type="entry name" value="Aldolase class I"/>
    <property type="match status" value="1"/>
</dbReference>
<dbReference type="PROSITE" id="PS50991">
    <property type="entry name" value="PYR_CT"/>
    <property type="match status" value="1"/>
</dbReference>
<dbReference type="PANTHER" id="PTHR10277">
    <property type="entry name" value="HOMOCITRATE SYNTHASE-RELATED"/>
    <property type="match status" value="1"/>
</dbReference>
<evidence type="ECO:0000256" key="3">
    <source>
        <dbReference type="ARBA" id="ARBA00012973"/>
    </source>
</evidence>
<dbReference type="InterPro" id="IPR000891">
    <property type="entry name" value="PYR_CT"/>
</dbReference>
<protein>
    <recommendedName>
        <fullName evidence="3">2-isopropylmalate synthase</fullName>
        <ecNumber evidence="3">2.3.3.13</ecNumber>
    </recommendedName>
</protein>
<evidence type="ECO:0000256" key="4">
    <source>
        <dbReference type="ARBA" id="ARBA00022430"/>
    </source>
</evidence>
<dbReference type="InterPro" id="IPR050073">
    <property type="entry name" value="2-IPM_HCS-like"/>
</dbReference>
<dbReference type="OrthoDB" id="9804858at2"/>
<evidence type="ECO:0000259" key="9">
    <source>
        <dbReference type="PROSITE" id="PS50991"/>
    </source>
</evidence>
<reference evidence="10 11" key="1">
    <citation type="submission" date="2012-01" db="EMBL/GenBank/DDBJ databases">
        <title>Complete sequence of chromosome of Clostridium pasteurianum BC1.</title>
        <authorList>
            <consortium name="US DOE Joint Genome Institute"/>
            <person name="Lucas S."/>
            <person name="Han J."/>
            <person name="Lapidus A."/>
            <person name="Cheng J.-F."/>
            <person name="Goodwin L."/>
            <person name="Pitluck S."/>
            <person name="Peters L."/>
            <person name="Mikhailova N."/>
            <person name="Teshima H."/>
            <person name="Detter J.C."/>
            <person name="Han C."/>
            <person name="Tapia R."/>
            <person name="Land M."/>
            <person name="Hauser L."/>
            <person name="Kyrpides N."/>
            <person name="Ivanova N."/>
            <person name="Pagani I."/>
            <person name="Dunn J."/>
            <person name="Taghavi S."/>
            <person name="Francis A."/>
            <person name="van der Lelie D."/>
            <person name="Woyke T."/>
        </authorList>
    </citation>
    <scope>NUCLEOTIDE SEQUENCE [LARGE SCALE GENOMIC DNA]</scope>
    <source>
        <strain evidence="10 11">BC1</strain>
    </source>
</reference>
<keyword evidence="5" id="KW-0028">Amino-acid biosynthesis</keyword>
<dbReference type="Gene3D" id="1.10.238.260">
    <property type="match status" value="1"/>
</dbReference>
<keyword evidence="4" id="KW-0432">Leucine biosynthesis</keyword>
<evidence type="ECO:0000313" key="10">
    <source>
        <dbReference type="EMBL" id="AGK96665.1"/>
    </source>
</evidence>
<evidence type="ECO:0000313" key="11">
    <source>
        <dbReference type="Proteomes" id="UP000013523"/>
    </source>
</evidence>
<comment type="pathway">
    <text evidence="1">Amino-acid biosynthesis; L-leucine biosynthesis; L-leucine from 3-methyl-2-oxobutanoate: step 1/4.</text>
</comment>
<organism evidence="10 11">
    <name type="scientific">Clostridium pasteurianum BC1</name>
    <dbReference type="NCBI Taxonomy" id="86416"/>
    <lineage>
        <taxon>Bacteria</taxon>
        <taxon>Bacillati</taxon>
        <taxon>Bacillota</taxon>
        <taxon>Clostridia</taxon>
        <taxon>Eubacteriales</taxon>
        <taxon>Clostridiaceae</taxon>
        <taxon>Clostridium</taxon>
    </lineage>
</organism>
<dbReference type="GO" id="GO:0003852">
    <property type="term" value="F:2-isopropylmalate synthase activity"/>
    <property type="evidence" value="ECO:0007669"/>
    <property type="project" value="UniProtKB-EC"/>
</dbReference>
<evidence type="ECO:0000256" key="1">
    <source>
        <dbReference type="ARBA" id="ARBA00004689"/>
    </source>
</evidence>
<evidence type="ECO:0000256" key="6">
    <source>
        <dbReference type="ARBA" id="ARBA00022679"/>
    </source>
</evidence>
<dbReference type="Pfam" id="PF00682">
    <property type="entry name" value="HMGL-like"/>
    <property type="match status" value="1"/>
</dbReference>
<dbReference type="KEGG" id="cpas:Clopa_1748"/>
<dbReference type="Proteomes" id="UP000013523">
    <property type="component" value="Chromosome"/>
</dbReference>
<evidence type="ECO:0000256" key="5">
    <source>
        <dbReference type="ARBA" id="ARBA00022605"/>
    </source>
</evidence>
<dbReference type="eggNOG" id="COG0119">
    <property type="taxonomic scope" value="Bacteria"/>
</dbReference>
<dbReference type="PANTHER" id="PTHR10277:SF9">
    <property type="entry name" value="2-ISOPROPYLMALATE SYNTHASE 1, CHLOROPLASTIC-RELATED"/>
    <property type="match status" value="1"/>
</dbReference>
<evidence type="ECO:0000256" key="8">
    <source>
        <dbReference type="ARBA" id="ARBA00023304"/>
    </source>
</evidence>
<dbReference type="InterPro" id="IPR002034">
    <property type="entry name" value="AIPM/Hcit_synth_CS"/>
</dbReference>
<keyword evidence="7" id="KW-0464">Manganese</keyword>
<dbReference type="PATRIC" id="fig|86416.3.peg.1725"/>
<accession>R4KAJ7</accession>
<dbReference type="HOGENOM" id="CLU_022158_4_2_9"/>
<dbReference type="PROSITE" id="PS00816">
    <property type="entry name" value="AIPM_HOMOCIT_SYNTH_2"/>
    <property type="match status" value="1"/>
</dbReference>
<dbReference type="STRING" id="86416.Clopa_1748"/>
<keyword evidence="11" id="KW-1185">Reference proteome</keyword>
<evidence type="ECO:0000256" key="2">
    <source>
        <dbReference type="ARBA" id="ARBA00009396"/>
    </source>
</evidence>
<keyword evidence="8" id="KW-0100">Branched-chain amino acid biosynthesis</keyword>
<dbReference type="AlphaFoldDB" id="R4KAJ7"/>